<evidence type="ECO:0000256" key="1">
    <source>
        <dbReference type="SAM" id="MobiDB-lite"/>
    </source>
</evidence>
<comment type="caution">
    <text evidence="2">The sequence shown here is derived from an EMBL/GenBank/DDBJ whole genome shotgun (WGS) entry which is preliminary data.</text>
</comment>
<accession>D4AK10</accession>
<evidence type="ECO:0000313" key="3">
    <source>
        <dbReference type="Proteomes" id="UP000008866"/>
    </source>
</evidence>
<feature type="region of interest" description="Disordered" evidence="1">
    <location>
        <begin position="1"/>
        <end position="61"/>
    </location>
</feature>
<reference evidence="3" key="1">
    <citation type="journal article" date="2011" name="Genome Biol.">
        <title>Comparative and functional genomics provide insights into the pathogenicity of dermatophytic fungi.</title>
        <authorList>
            <person name="Burmester A."/>
            <person name="Shelest E."/>
            <person name="Gloeckner G."/>
            <person name="Heddergott C."/>
            <person name="Schindler S."/>
            <person name="Staib P."/>
            <person name="Heidel A."/>
            <person name="Felder M."/>
            <person name="Petzold A."/>
            <person name="Szafranski K."/>
            <person name="Feuermann M."/>
            <person name="Pedruzzi I."/>
            <person name="Priebe S."/>
            <person name="Groth M."/>
            <person name="Winkler R."/>
            <person name="Li W."/>
            <person name="Kniemeyer O."/>
            <person name="Schroeckh V."/>
            <person name="Hertweck C."/>
            <person name="Hube B."/>
            <person name="White T.C."/>
            <person name="Platzer M."/>
            <person name="Guthke R."/>
            <person name="Heitman J."/>
            <person name="Woestemeyer J."/>
            <person name="Zipfel P.F."/>
            <person name="Monod M."/>
            <person name="Brakhage A.A."/>
        </authorList>
    </citation>
    <scope>NUCLEOTIDE SEQUENCE [LARGE SCALE GENOMIC DNA]</scope>
    <source>
        <strain evidence="3">ATCC MYA-4681 / CBS 112371</strain>
    </source>
</reference>
<dbReference type="KEGG" id="abe:ARB_04611"/>
<dbReference type="HOGENOM" id="CLU_2922179_0_0_1"/>
<dbReference type="GeneID" id="9522574"/>
<organism evidence="2 3">
    <name type="scientific">Arthroderma benhamiae (strain ATCC MYA-4681 / CBS 112371)</name>
    <name type="common">Trichophyton mentagrophytes</name>
    <dbReference type="NCBI Taxonomy" id="663331"/>
    <lineage>
        <taxon>Eukaryota</taxon>
        <taxon>Fungi</taxon>
        <taxon>Dikarya</taxon>
        <taxon>Ascomycota</taxon>
        <taxon>Pezizomycotina</taxon>
        <taxon>Eurotiomycetes</taxon>
        <taxon>Eurotiomycetidae</taxon>
        <taxon>Onygenales</taxon>
        <taxon>Arthrodermataceae</taxon>
        <taxon>Trichophyton</taxon>
    </lineage>
</organism>
<name>D4AK10_ARTBC</name>
<feature type="compositionally biased region" description="Acidic residues" evidence="1">
    <location>
        <begin position="1"/>
        <end position="21"/>
    </location>
</feature>
<dbReference type="RefSeq" id="XP_003017728.1">
    <property type="nucleotide sequence ID" value="XM_003017682.1"/>
</dbReference>
<dbReference type="AlphaFoldDB" id="D4AK10"/>
<evidence type="ECO:0000313" key="2">
    <source>
        <dbReference type="EMBL" id="EFE37083.1"/>
    </source>
</evidence>
<dbReference type="EMBL" id="ABSU01000001">
    <property type="protein sequence ID" value="EFE37083.1"/>
    <property type="molecule type" value="Genomic_DNA"/>
</dbReference>
<proteinExistence type="predicted"/>
<protein>
    <submittedName>
        <fullName evidence="2">Uncharacterized protein</fullName>
    </submittedName>
</protein>
<gene>
    <name evidence="2" type="ORF">ARB_04611</name>
</gene>
<feature type="compositionally biased region" description="Basic and acidic residues" evidence="1">
    <location>
        <begin position="22"/>
        <end position="31"/>
    </location>
</feature>
<dbReference type="Proteomes" id="UP000008866">
    <property type="component" value="Unassembled WGS sequence"/>
</dbReference>
<sequence>MEVVEVEVEEEEDDDDEDEDEARFGVAEKGRQPRLTSGRPSRPTQRRPHRRPTLYYRQDNT</sequence>
<keyword evidence="3" id="KW-1185">Reference proteome</keyword>